<proteinExistence type="predicted"/>
<dbReference type="AlphaFoldDB" id="A0A0A9D7T3"/>
<evidence type="ECO:0000313" key="1">
    <source>
        <dbReference type="EMBL" id="JAD81715.1"/>
    </source>
</evidence>
<reference evidence="1" key="1">
    <citation type="submission" date="2014-09" db="EMBL/GenBank/DDBJ databases">
        <authorList>
            <person name="Magalhaes I.L.F."/>
            <person name="Oliveira U."/>
            <person name="Santos F.R."/>
            <person name="Vidigal T.H.D.A."/>
            <person name="Brescovit A.D."/>
            <person name="Santos A.J."/>
        </authorList>
    </citation>
    <scope>NUCLEOTIDE SEQUENCE</scope>
    <source>
        <tissue evidence="1">Shoot tissue taken approximately 20 cm above the soil surface</tissue>
    </source>
</reference>
<sequence length="170" mass="17508">MFALRRCTFSVFTSPLASCFSSSELLFSVTNSALDPGVCSNLGSNSASGFNSTAISFAWSGIPPVSKPLSDLTIISASTAIFSELMWTIAGGGGCGAQILPTRRRLSSRSFSSGANSAMTSSTMLSAASDEPLARSLPGFLNTAEVNIEESRCLPIMAAAAERDAAAADC</sequence>
<dbReference type="EMBL" id="GBRH01216180">
    <property type="protein sequence ID" value="JAD81715.1"/>
    <property type="molecule type" value="Transcribed_RNA"/>
</dbReference>
<name>A0A0A9D7T3_ARUDO</name>
<protein>
    <submittedName>
        <fullName evidence="1">Uncharacterized protein</fullName>
    </submittedName>
</protein>
<accession>A0A0A9D7T3</accession>
<organism evidence="1">
    <name type="scientific">Arundo donax</name>
    <name type="common">Giant reed</name>
    <name type="synonym">Donax arundinaceus</name>
    <dbReference type="NCBI Taxonomy" id="35708"/>
    <lineage>
        <taxon>Eukaryota</taxon>
        <taxon>Viridiplantae</taxon>
        <taxon>Streptophyta</taxon>
        <taxon>Embryophyta</taxon>
        <taxon>Tracheophyta</taxon>
        <taxon>Spermatophyta</taxon>
        <taxon>Magnoliopsida</taxon>
        <taxon>Liliopsida</taxon>
        <taxon>Poales</taxon>
        <taxon>Poaceae</taxon>
        <taxon>PACMAD clade</taxon>
        <taxon>Arundinoideae</taxon>
        <taxon>Arundineae</taxon>
        <taxon>Arundo</taxon>
    </lineage>
</organism>
<reference evidence="1" key="2">
    <citation type="journal article" date="2015" name="Data Brief">
        <title>Shoot transcriptome of the giant reed, Arundo donax.</title>
        <authorList>
            <person name="Barrero R.A."/>
            <person name="Guerrero F.D."/>
            <person name="Moolhuijzen P."/>
            <person name="Goolsby J.A."/>
            <person name="Tidwell J."/>
            <person name="Bellgard S.E."/>
            <person name="Bellgard M.I."/>
        </authorList>
    </citation>
    <scope>NUCLEOTIDE SEQUENCE</scope>
    <source>
        <tissue evidence="1">Shoot tissue taken approximately 20 cm above the soil surface</tissue>
    </source>
</reference>